<evidence type="ECO:0008006" key="4">
    <source>
        <dbReference type="Google" id="ProtNLM"/>
    </source>
</evidence>
<name>A0ABT7ME21_9PSEU</name>
<sequence>MTGVVRRSVRLLTGTRTPARLWRRGALLATLCLLTAVLGVLAGYARTDATGETGVRLATIEYDVAEMYQALNGANASAAAGLGRDQTRSLTQLSRYDSYITSASLRLDHATNLLGPDEPDTAALETITYQLPRYTAAVDAARALRDQSPTLGQAQLDSATALMSSTILPVADAVQQSRRAALADDYERASGFPWLPVLCGLATLVAIVVVSVGEARRTRRILNPGLLAAGALVLVATGWWAVAAPIAAGHLDAALAHNAAAADLGQARVATLQVRAVEIDTLANDASVSAETPGQTIEASFVRVLGSGGLIDAARTGASNDTGTAAPDLGGLRGTVESWRTALHDHGAGSEQSRQSFVRLTTSVSDAIGLEQGRRASAIDATGRTLTGIDIGPTALAVLAALAVAAGIALRVREYR</sequence>
<dbReference type="Proteomes" id="UP001231924">
    <property type="component" value="Unassembled WGS sequence"/>
</dbReference>
<feature type="transmembrane region" description="Helical" evidence="1">
    <location>
        <begin position="194"/>
        <end position="213"/>
    </location>
</feature>
<gene>
    <name evidence="2" type="ORF">QRT03_23300</name>
</gene>
<reference evidence="2 3" key="1">
    <citation type="submission" date="2023-06" db="EMBL/GenBank/DDBJ databases">
        <title>Actinomycetospora Odt1-22.</title>
        <authorList>
            <person name="Supong K."/>
        </authorList>
    </citation>
    <scope>NUCLEOTIDE SEQUENCE [LARGE SCALE GENOMIC DNA]</scope>
    <source>
        <strain evidence="2 3">Odt1-22</strain>
    </source>
</reference>
<comment type="caution">
    <text evidence="2">The sequence shown here is derived from an EMBL/GenBank/DDBJ whole genome shotgun (WGS) entry which is preliminary data.</text>
</comment>
<protein>
    <recommendedName>
        <fullName evidence="4">Secreted protein</fullName>
    </recommendedName>
</protein>
<feature type="transmembrane region" description="Helical" evidence="1">
    <location>
        <begin position="225"/>
        <end position="248"/>
    </location>
</feature>
<dbReference type="EMBL" id="JASVWF010000006">
    <property type="protein sequence ID" value="MDL5158914.1"/>
    <property type="molecule type" value="Genomic_DNA"/>
</dbReference>
<dbReference type="RefSeq" id="WP_286055476.1">
    <property type="nucleotide sequence ID" value="NZ_JASVWF010000006.1"/>
</dbReference>
<proteinExistence type="predicted"/>
<keyword evidence="1" id="KW-0812">Transmembrane</keyword>
<keyword evidence="1" id="KW-0472">Membrane</keyword>
<evidence type="ECO:0000256" key="1">
    <source>
        <dbReference type="SAM" id="Phobius"/>
    </source>
</evidence>
<keyword evidence="3" id="KW-1185">Reference proteome</keyword>
<evidence type="ECO:0000313" key="2">
    <source>
        <dbReference type="EMBL" id="MDL5158914.1"/>
    </source>
</evidence>
<evidence type="ECO:0000313" key="3">
    <source>
        <dbReference type="Proteomes" id="UP001231924"/>
    </source>
</evidence>
<feature type="transmembrane region" description="Helical" evidence="1">
    <location>
        <begin position="21"/>
        <end position="45"/>
    </location>
</feature>
<feature type="transmembrane region" description="Helical" evidence="1">
    <location>
        <begin position="391"/>
        <end position="410"/>
    </location>
</feature>
<organism evidence="2 3">
    <name type="scientific">Actinomycetospora termitidis</name>
    <dbReference type="NCBI Taxonomy" id="3053470"/>
    <lineage>
        <taxon>Bacteria</taxon>
        <taxon>Bacillati</taxon>
        <taxon>Actinomycetota</taxon>
        <taxon>Actinomycetes</taxon>
        <taxon>Pseudonocardiales</taxon>
        <taxon>Pseudonocardiaceae</taxon>
        <taxon>Actinomycetospora</taxon>
    </lineage>
</organism>
<accession>A0ABT7ME21</accession>
<keyword evidence="1" id="KW-1133">Transmembrane helix</keyword>